<keyword evidence="13" id="KW-1185">Reference proteome</keyword>
<dbReference type="PANTHER" id="PTHR12317">
    <property type="entry name" value="DIACYLGLYCEROL O-ACYLTRANSFERASE"/>
    <property type="match status" value="1"/>
</dbReference>
<dbReference type="PANTHER" id="PTHR12317:SF79">
    <property type="entry name" value="ACYLTRANSFERASE"/>
    <property type="match status" value="1"/>
</dbReference>
<evidence type="ECO:0000313" key="13">
    <source>
        <dbReference type="Proteomes" id="UP001642540"/>
    </source>
</evidence>
<keyword evidence="8" id="KW-0443">Lipid metabolism</keyword>
<protein>
    <recommendedName>
        <fullName evidence="11">Acyltransferase</fullName>
        <ecNumber evidence="11">2.3.1.-</ecNumber>
    </recommendedName>
</protein>
<feature type="transmembrane region" description="Helical" evidence="11">
    <location>
        <begin position="37"/>
        <end position="58"/>
    </location>
</feature>
<keyword evidence="4 11" id="KW-0808">Transferase</keyword>
<evidence type="ECO:0000256" key="5">
    <source>
        <dbReference type="ARBA" id="ARBA00022692"/>
    </source>
</evidence>
<accession>A0ABP1S9Y1</accession>
<name>A0ABP1S9Y1_9HEXA</name>
<evidence type="ECO:0000256" key="1">
    <source>
        <dbReference type="ARBA" id="ARBA00004477"/>
    </source>
</evidence>
<evidence type="ECO:0000313" key="12">
    <source>
        <dbReference type="EMBL" id="CAL8148788.1"/>
    </source>
</evidence>
<keyword evidence="7 11" id="KW-1133">Transmembrane helix</keyword>
<comment type="similarity">
    <text evidence="2 11">Belongs to the diacylglycerol acyltransferase family.</text>
</comment>
<comment type="caution">
    <text evidence="12">The sequence shown here is derived from an EMBL/GenBank/DDBJ whole genome shotgun (WGS) entry which is preliminary data.</text>
</comment>
<keyword evidence="6 11" id="KW-0256">Endoplasmic reticulum</keyword>
<gene>
    <name evidence="12" type="ORF">ODALV1_LOCUS31532</name>
</gene>
<comment type="subcellular location">
    <subcellularLocation>
        <location evidence="1 11">Endoplasmic reticulum membrane</location>
        <topology evidence="1 11">Multi-pass membrane protein</topology>
    </subcellularLocation>
</comment>
<dbReference type="Proteomes" id="UP001642540">
    <property type="component" value="Unassembled WGS sequence"/>
</dbReference>
<organism evidence="12 13">
    <name type="scientific">Orchesella dallaii</name>
    <dbReference type="NCBI Taxonomy" id="48710"/>
    <lineage>
        <taxon>Eukaryota</taxon>
        <taxon>Metazoa</taxon>
        <taxon>Ecdysozoa</taxon>
        <taxon>Arthropoda</taxon>
        <taxon>Hexapoda</taxon>
        <taxon>Collembola</taxon>
        <taxon>Entomobryomorpha</taxon>
        <taxon>Entomobryoidea</taxon>
        <taxon>Orchesellidae</taxon>
        <taxon>Orchesellinae</taxon>
        <taxon>Orchesella</taxon>
    </lineage>
</organism>
<evidence type="ECO:0000256" key="6">
    <source>
        <dbReference type="ARBA" id="ARBA00022824"/>
    </source>
</evidence>
<keyword evidence="3" id="KW-0444">Lipid biosynthesis</keyword>
<evidence type="ECO:0000256" key="9">
    <source>
        <dbReference type="ARBA" id="ARBA00023136"/>
    </source>
</evidence>
<evidence type="ECO:0000256" key="2">
    <source>
        <dbReference type="ARBA" id="ARBA00005420"/>
    </source>
</evidence>
<reference evidence="12 13" key="1">
    <citation type="submission" date="2024-08" db="EMBL/GenBank/DDBJ databases">
        <authorList>
            <person name="Cucini C."/>
            <person name="Frati F."/>
        </authorList>
    </citation>
    <scope>NUCLEOTIDE SEQUENCE [LARGE SCALE GENOMIC DNA]</scope>
</reference>
<dbReference type="InterPro" id="IPR007130">
    <property type="entry name" value="DAGAT"/>
</dbReference>
<evidence type="ECO:0000256" key="11">
    <source>
        <dbReference type="RuleBase" id="RU367023"/>
    </source>
</evidence>
<feature type="transmembrane region" description="Helical" evidence="11">
    <location>
        <begin position="64"/>
        <end position="82"/>
    </location>
</feature>
<dbReference type="EMBL" id="CAXLJM020000177">
    <property type="protein sequence ID" value="CAL8148788.1"/>
    <property type="molecule type" value="Genomic_DNA"/>
</dbReference>
<proteinExistence type="inferred from homology"/>
<sequence length="357" mass="40451">MKNMRLSNNLHFPKKLLGVEFAPVILPLERRLQTLSVVVWFLLTVYLSVLHYPFVIYALCLSNYKTAAAVVILPYLTWIWIIDKDTCHRGARTSICVRKWRLWKYFCDYFPITLVKTAELDPSKNYLFCSHPHGLLCTGAFGCFGTEGREVGKIFPGFEFNILTFNVSFIFPILRELILLLGICSASRHSMNYVLGKPGGGKVGILIPGGAPEALDFNPDTYILQLKRRKGFIKVALQNGSPLVPVFSFGETEVYSQVSNPRGSLLRTIQDKIQQALDIPPAIFYGRGVFQYSFGFVPKRRPIYVVVGAPLPVKKIPEPKQAEIDELHQNYIDALSEIFYAHREKYAVDPNQVLTIV</sequence>
<evidence type="ECO:0000256" key="8">
    <source>
        <dbReference type="ARBA" id="ARBA00023098"/>
    </source>
</evidence>
<evidence type="ECO:0000256" key="10">
    <source>
        <dbReference type="ARBA" id="ARBA00023315"/>
    </source>
</evidence>
<evidence type="ECO:0000256" key="4">
    <source>
        <dbReference type="ARBA" id="ARBA00022679"/>
    </source>
</evidence>
<keyword evidence="9 11" id="KW-0472">Membrane</keyword>
<keyword evidence="10" id="KW-0012">Acyltransferase</keyword>
<evidence type="ECO:0000256" key="3">
    <source>
        <dbReference type="ARBA" id="ARBA00022516"/>
    </source>
</evidence>
<keyword evidence="5 11" id="KW-0812">Transmembrane</keyword>
<dbReference type="CDD" id="cd07987">
    <property type="entry name" value="LPLAT_MGAT-like"/>
    <property type="match status" value="1"/>
</dbReference>
<dbReference type="Pfam" id="PF03982">
    <property type="entry name" value="DAGAT"/>
    <property type="match status" value="1"/>
</dbReference>
<evidence type="ECO:0000256" key="7">
    <source>
        <dbReference type="ARBA" id="ARBA00022989"/>
    </source>
</evidence>
<dbReference type="EC" id="2.3.1.-" evidence="11"/>